<comment type="caution">
    <text evidence="3">The sequence shown here is derived from an EMBL/GenBank/DDBJ whole genome shotgun (WGS) entry which is preliminary data.</text>
</comment>
<protein>
    <submittedName>
        <fullName evidence="3">MALT1 protein</fullName>
    </submittedName>
</protein>
<evidence type="ECO:0000313" key="3">
    <source>
        <dbReference type="EMBL" id="NXS05433.1"/>
    </source>
</evidence>
<dbReference type="SUPFAM" id="SSF52129">
    <property type="entry name" value="Caspase-like"/>
    <property type="match status" value="1"/>
</dbReference>
<dbReference type="Pfam" id="PF13927">
    <property type="entry name" value="Ig_3"/>
    <property type="match status" value="1"/>
</dbReference>
<dbReference type="OrthoDB" id="412369at2759"/>
<dbReference type="InterPro" id="IPR011600">
    <property type="entry name" value="Pept_C14_caspase"/>
</dbReference>
<dbReference type="InterPro" id="IPR003599">
    <property type="entry name" value="Ig_sub"/>
</dbReference>
<dbReference type="AlphaFoldDB" id="A0A7L2RB31"/>
<reference evidence="3 4" key="1">
    <citation type="submission" date="2019-09" db="EMBL/GenBank/DDBJ databases">
        <title>Bird 10,000 Genomes (B10K) Project - Family phase.</title>
        <authorList>
            <person name="Zhang G."/>
        </authorList>
    </citation>
    <scope>NUCLEOTIDE SEQUENCE [LARGE SCALE GENOMIC DNA]</scope>
    <source>
        <strain evidence="3">B10K-DU-002-81</strain>
    </source>
</reference>
<dbReference type="EMBL" id="VYZR01383887">
    <property type="protein sequence ID" value="NXS05433.1"/>
    <property type="molecule type" value="Genomic_DNA"/>
</dbReference>
<dbReference type="InterPro" id="IPR052039">
    <property type="entry name" value="Caspase-related_regulators"/>
</dbReference>
<dbReference type="Gene3D" id="3.40.50.1460">
    <property type="match status" value="1"/>
</dbReference>
<feature type="non-terminal residue" evidence="3">
    <location>
        <position position="1"/>
    </location>
</feature>
<dbReference type="Pfam" id="PF18703">
    <property type="entry name" value="MALT1_Ig"/>
    <property type="match status" value="1"/>
</dbReference>
<accession>A0A7L2RB31</accession>
<dbReference type="GO" id="GO:0006508">
    <property type="term" value="P:proteolysis"/>
    <property type="evidence" value="ECO:0007669"/>
    <property type="project" value="InterPro"/>
</dbReference>
<dbReference type="PANTHER" id="PTHR22576:SF27">
    <property type="entry name" value="PARACASPASE 2"/>
    <property type="match status" value="1"/>
</dbReference>
<dbReference type="SUPFAM" id="SSF48726">
    <property type="entry name" value="Immunoglobulin"/>
    <property type="match status" value="1"/>
</dbReference>
<dbReference type="InterPro" id="IPR013783">
    <property type="entry name" value="Ig-like_fold"/>
</dbReference>
<organism evidence="3 4">
    <name type="scientific">Oxylabes madagascariensis</name>
    <name type="common">white-throated Oxylabes</name>
    <dbReference type="NCBI Taxonomy" id="98144"/>
    <lineage>
        <taxon>Eukaryota</taxon>
        <taxon>Metazoa</taxon>
        <taxon>Chordata</taxon>
        <taxon>Craniata</taxon>
        <taxon>Vertebrata</taxon>
        <taxon>Euteleostomi</taxon>
        <taxon>Archelosauria</taxon>
        <taxon>Archosauria</taxon>
        <taxon>Dinosauria</taxon>
        <taxon>Saurischia</taxon>
        <taxon>Theropoda</taxon>
        <taxon>Coelurosauria</taxon>
        <taxon>Aves</taxon>
        <taxon>Neognathae</taxon>
        <taxon>Neoaves</taxon>
        <taxon>Telluraves</taxon>
        <taxon>Australaves</taxon>
        <taxon>Passeriformes</taxon>
        <taxon>Sylvioidea</taxon>
        <taxon>Timaliidae</taxon>
        <taxon>Oxylabes</taxon>
    </lineage>
</organism>
<evidence type="ECO:0000259" key="2">
    <source>
        <dbReference type="PROSITE" id="PS50835"/>
    </source>
</evidence>
<dbReference type="InterPro" id="IPR041077">
    <property type="entry name" value="MALT1_Ig"/>
</dbReference>
<dbReference type="GO" id="GO:0004197">
    <property type="term" value="F:cysteine-type endopeptidase activity"/>
    <property type="evidence" value="ECO:0007669"/>
    <property type="project" value="InterPro"/>
</dbReference>
<dbReference type="SMART" id="SM00409">
    <property type="entry name" value="IG"/>
    <property type="match status" value="1"/>
</dbReference>
<dbReference type="Gene3D" id="2.60.40.10">
    <property type="entry name" value="Immunoglobulins"/>
    <property type="match status" value="1"/>
</dbReference>
<dbReference type="Pfam" id="PF00656">
    <property type="entry name" value="Peptidase_C14"/>
    <property type="match status" value="1"/>
</dbReference>
<evidence type="ECO:0000259" key="1">
    <source>
        <dbReference type="PROSITE" id="PS50208"/>
    </source>
</evidence>
<sequence>PSLASGYCPTMAGLQILRQPQPCCLAEGDTLMLECRAIGNPPAQYQWFRNRRPVEGAQAPQLQVKLVTTAERGSYSCRVFNLFHEVWSQEVDVEIGEGPRQTSVTPYLLCSPAGVSHSITAPPSPILAATDKVALLIGNMHYLHHKQLQAPIVDVHALGALLRQLDFKVVSLLDLHKAEMQMAVDEFLLLLDKGVYAGLLYYAGHGYENFGNSFMVPIDAPSAYTSEHCLCVQRVLREMQQRRTGLNIFLLDMCRKRNLNDDVIPQVGALEVTANIVFGYATCADAEAYELSQGELSNGIFVTFLKRWLLEDEKITVLLDKVAEDMGTLEITRGRQALELRSNLSERRALTDPIHPPGQDESSARNLQWAKAHVLPESRHVCFDCGVTVQLGFAAEFSNIMIIYTRVVAAPKDITKCEARLTDIP</sequence>
<feature type="non-terminal residue" evidence="3">
    <location>
        <position position="425"/>
    </location>
</feature>
<dbReference type="InterPro" id="IPR036179">
    <property type="entry name" value="Ig-like_dom_sf"/>
</dbReference>
<dbReference type="InterPro" id="IPR033540">
    <property type="entry name" value="MALT1_IG-like_dom_sf"/>
</dbReference>
<dbReference type="InterPro" id="IPR001309">
    <property type="entry name" value="Pept_C14_p20"/>
</dbReference>
<feature type="domain" description="Caspase family p20" evidence="1">
    <location>
        <begin position="130"/>
        <end position="258"/>
    </location>
</feature>
<dbReference type="PANTHER" id="PTHR22576">
    <property type="entry name" value="MUCOSA ASSOCIATED LYMPHOID TISSUE LYMPHOMA TRANSLOCATION PROTEIN 1/PARACASPASE"/>
    <property type="match status" value="1"/>
</dbReference>
<evidence type="ECO:0000313" key="4">
    <source>
        <dbReference type="Proteomes" id="UP000570288"/>
    </source>
</evidence>
<dbReference type="Proteomes" id="UP000570288">
    <property type="component" value="Unassembled WGS sequence"/>
</dbReference>
<dbReference type="InterPro" id="IPR007110">
    <property type="entry name" value="Ig-like_dom"/>
</dbReference>
<feature type="domain" description="Ig-like" evidence="2">
    <location>
        <begin position="9"/>
        <end position="94"/>
    </location>
</feature>
<proteinExistence type="predicted"/>
<dbReference type="PROSITE" id="PS50208">
    <property type="entry name" value="CASPASE_P20"/>
    <property type="match status" value="1"/>
</dbReference>
<dbReference type="Gene3D" id="2.60.40.3360">
    <property type="match status" value="1"/>
</dbReference>
<keyword evidence="4" id="KW-1185">Reference proteome</keyword>
<dbReference type="InterPro" id="IPR029030">
    <property type="entry name" value="Caspase-like_dom_sf"/>
</dbReference>
<dbReference type="InterPro" id="IPR003598">
    <property type="entry name" value="Ig_sub2"/>
</dbReference>
<dbReference type="SMART" id="SM00408">
    <property type="entry name" value="IGc2"/>
    <property type="match status" value="1"/>
</dbReference>
<gene>
    <name evidence="3" type="primary">Malt1_2</name>
    <name evidence="3" type="ORF">OXYMAD_R01235</name>
</gene>
<dbReference type="PROSITE" id="PS50835">
    <property type="entry name" value="IG_LIKE"/>
    <property type="match status" value="1"/>
</dbReference>
<name>A0A7L2RB31_9PASS</name>